<comment type="caution">
    <text evidence="1">The sequence shown here is derived from an EMBL/GenBank/DDBJ whole genome shotgun (WGS) entry which is preliminary data.</text>
</comment>
<dbReference type="AlphaFoldDB" id="A0A931N445"/>
<evidence type="ECO:0000313" key="2">
    <source>
        <dbReference type="Proteomes" id="UP000655751"/>
    </source>
</evidence>
<name>A0A931N445_9NOCA</name>
<dbReference type="Proteomes" id="UP000655751">
    <property type="component" value="Unassembled WGS sequence"/>
</dbReference>
<keyword evidence="2" id="KW-1185">Reference proteome</keyword>
<proteinExistence type="predicted"/>
<dbReference type="RefSeq" id="WP_196153617.1">
    <property type="nucleotide sequence ID" value="NZ_JADMLG010000023.1"/>
</dbReference>
<dbReference type="EMBL" id="JADMLG010000023">
    <property type="protein sequence ID" value="MBH0781340.1"/>
    <property type="molecule type" value="Genomic_DNA"/>
</dbReference>
<sequence>MATTNLFPWWDSLMPEARYALLSDPYGPVPVEHVPELRYHSDAAIHWREDGTGAVYVVQSTGASEQIESYRDRMEKWFASLDPQQQAVVLAHDDGKIPAELRDAASTAVGGVSPEPKLGPFAVDFLIWKARSANAS</sequence>
<accession>A0A931N445</accession>
<protein>
    <submittedName>
        <fullName evidence="1">Uncharacterized protein</fullName>
    </submittedName>
</protein>
<reference evidence="1" key="1">
    <citation type="submission" date="2020-11" db="EMBL/GenBank/DDBJ databases">
        <title>Nocardia NEAU-351.nov., a novel actinomycete isolated from the cow dung.</title>
        <authorList>
            <person name="Zhang X."/>
        </authorList>
    </citation>
    <scope>NUCLEOTIDE SEQUENCE</scope>
    <source>
        <strain evidence="1">NEAU-351</strain>
    </source>
</reference>
<gene>
    <name evidence="1" type="ORF">IT779_34215</name>
</gene>
<evidence type="ECO:0000313" key="1">
    <source>
        <dbReference type="EMBL" id="MBH0781340.1"/>
    </source>
</evidence>
<organism evidence="1 2">
    <name type="scientific">Nocardia bovistercoris</name>
    <dbReference type="NCBI Taxonomy" id="2785916"/>
    <lineage>
        <taxon>Bacteria</taxon>
        <taxon>Bacillati</taxon>
        <taxon>Actinomycetota</taxon>
        <taxon>Actinomycetes</taxon>
        <taxon>Mycobacteriales</taxon>
        <taxon>Nocardiaceae</taxon>
        <taxon>Nocardia</taxon>
    </lineage>
</organism>